<gene>
    <name evidence="1" type="ORF">OCBIM_22020090mg</name>
</gene>
<organism evidence="1">
    <name type="scientific">Octopus bimaculoides</name>
    <name type="common">California two-spotted octopus</name>
    <dbReference type="NCBI Taxonomy" id="37653"/>
    <lineage>
        <taxon>Eukaryota</taxon>
        <taxon>Metazoa</taxon>
        <taxon>Spiralia</taxon>
        <taxon>Lophotrochozoa</taxon>
        <taxon>Mollusca</taxon>
        <taxon>Cephalopoda</taxon>
        <taxon>Coleoidea</taxon>
        <taxon>Octopodiformes</taxon>
        <taxon>Octopoda</taxon>
        <taxon>Incirrata</taxon>
        <taxon>Octopodidae</taxon>
        <taxon>Octopus</taxon>
    </lineage>
</organism>
<proteinExistence type="predicted"/>
<dbReference type="AlphaFoldDB" id="A0A0L8FIE8"/>
<dbReference type="EMBL" id="KQ431445">
    <property type="protein sequence ID" value="KOF63166.1"/>
    <property type="molecule type" value="Genomic_DNA"/>
</dbReference>
<protein>
    <submittedName>
        <fullName evidence="1">Uncharacterized protein</fullName>
    </submittedName>
</protein>
<accession>A0A0L8FIE8</accession>
<evidence type="ECO:0000313" key="1">
    <source>
        <dbReference type="EMBL" id="KOF63166.1"/>
    </source>
</evidence>
<sequence>MKICHSLKFAAAEANYLHPENGTFIASITTSFVQEDKVRRIIERKEKECKRRLMLLRIRSDYCRSTTARKKKTWEEIPEK</sequence>
<reference evidence="1" key="1">
    <citation type="submission" date="2015-07" db="EMBL/GenBank/DDBJ databases">
        <title>MeaNS - Measles Nucleotide Surveillance Program.</title>
        <authorList>
            <person name="Tran T."/>
            <person name="Druce J."/>
        </authorList>
    </citation>
    <scope>NUCLEOTIDE SEQUENCE</scope>
    <source>
        <strain evidence="1">UCB-OBI-ISO-001</strain>
        <tissue evidence="1">Gonad</tissue>
    </source>
</reference>
<name>A0A0L8FIE8_OCTBM</name>